<dbReference type="EMBL" id="NGFP01000076">
    <property type="protein sequence ID" value="OUC95646.1"/>
    <property type="molecule type" value="Genomic_DNA"/>
</dbReference>
<dbReference type="PROSITE" id="PS51318">
    <property type="entry name" value="TAT"/>
    <property type="match status" value="1"/>
</dbReference>
<dbReference type="SUPFAM" id="SSF48208">
    <property type="entry name" value="Six-hairpin glycosidases"/>
    <property type="match status" value="1"/>
</dbReference>
<dbReference type="GO" id="GO:0005975">
    <property type="term" value="P:carbohydrate metabolic process"/>
    <property type="evidence" value="ECO:0007669"/>
    <property type="project" value="InterPro"/>
</dbReference>
<evidence type="ECO:0000313" key="2">
    <source>
        <dbReference type="EMBL" id="OUC95646.1"/>
    </source>
</evidence>
<dbReference type="AlphaFoldDB" id="A0A243RL69"/>
<sequence>MLSRRQFALGSLALGVLGTTGTARAAAGHDYTARETFDLFDKVFHSSGAVGQPTDHNEQGGLGWGQSYALAAFIRMYEAYQDTSYLDRLIHNADLMLAMRDSERGVADYRGLSLPVWRNRSYTAGGVTLLDPAGQPLLEVRSALANVDDAVATVRAGTSEDRFTLEVANAPKAKVSTFANLTMDPAGPDYVVRRVLDAYPSATMVTVRDLRDSPAAGPIPALGTARLAASPAHFSVHTGMITYPLASFVRIVYRTPGLRRDRRYKAKADEYLAAVRDAAAVHDREWVQNDAGLGHFIWPKGMPVPYDGTEQPINQSLGLGQTYAELAAATGDPTYLDRTRRLARAFSGDLRVDADDAYVWPYWPTFGKMYNGYTKADDVSEYTPSYGSPGKGAQQVEDLSHGAIDVEFAALAFRRKIHYRGRDMERFARTYTKNLATSDNGVATTLVRVDGTGALAAAGQYLQAPRWMPVAQWDEALFTHARAVYDDHAVESQYGSTLLCVAYLNWHARRRG</sequence>
<evidence type="ECO:0000313" key="3">
    <source>
        <dbReference type="Proteomes" id="UP000194761"/>
    </source>
</evidence>
<dbReference type="InterPro" id="IPR006311">
    <property type="entry name" value="TAT_signal"/>
</dbReference>
<organism evidence="2 3">
    <name type="scientific">Streptosporangium minutum</name>
    <dbReference type="NCBI Taxonomy" id="569862"/>
    <lineage>
        <taxon>Bacteria</taxon>
        <taxon>Bacillati</taxon>
        <taxon>Actinomycetota</taxon>
        <taxon>Actinomycetes</taxon>
        <taxon>Streptosporangiales</taxon>
        <taxon>Streptosporangiaceae</taxon>
        <taxon>Streptosporangium</taxon>
    </lineage>
</organism>
<dbReference type="RefSeq" id="WP_086573856.1">
    <property type="nucleotide sequence ID" value="NZ_NGFP01000076.1"/>
</dbReference>
<keyword evidence="3" id="KW-1185">Reference proteome</keyword>
<gene>
    <name evidence="2" type="ORF">CA984_17995</name>
</gene>
<protein>
    <submittedName>
        <fullName evidence="2">Uncharacterized protein</fullName>
    </submittedName>
</protein>
<accession>A0A243RL69</accession>
<keyword evidence="1" id="KW-0732">Signal</keyword>
<dbReference type="Proteomes" id="UP000194761">
    <property type="component" value="Unassembled WGS sequence"/>
</dbReference>
<reference evidence="2 3" key="1">
    <citation type="submission" date="2017-05" db="EMBL/GenBank/DDBJ databases">
        <title>Biotechnological potential of actinobacteria isolated from South African environments.</title>
        <authorList>
            <person name="Le Roes-Hill M."/>
            <person name="Prins A."/>
            <person name="Durrell K.A."/>
        </authorList>
    </citation>
    <scope>NUCLEOTIDE SEQUENCE [LARGE SCALE GENOMIC DNA]</scope>
    <source>
        <strain evidence="2">M26</strain>
    </source>
</reference>
<feature type="signal peptide" evidence="1">
    <location>
        <begin position="1"/>
        <end position="25"/>
    </location>
</feature>
<evidence type="ECO:0000256" key="1">
    <source>
        <dbReference type="SAM" id="SignalP"/>
    </source>
</evidence>
<feature type="chain" id="PRO_5012964337" evidence="1">
    <location>
        <begin position="26"/>
        <end position="512"/>
    </location>
</feature>
<name>A0A243RL69_9ACTN</name>
<comment type="caution">
    <text evidence="2">The sequence shown here is derived from an EMBL/GenBank/DDBJ whole genome shotgun (WGS) entry which is preliminary data.</text>
</comment>
<proteinExistence type="predicted"/>
<dbReference type="InterPro" id="IPR008928">
    <property type="entry name" value="6-hairpin_glycosidase_sf"/>
</dbReference>